<evidence type="ECO:0000259" key="1">
    <source>
        <dbReference type="Pfam" id="PF12706"/>
    </source>
</evidence>
<organism evidence="2 3">
    <name type="scientific">Chitinophaga eiseniae</name>
    <dbReference type="NCBI Taxonomy" id="634771"/>
    <lineage>
        <taxon>Bacteria</taxon>
        <taxon>Pseudomonadati</taxon>
        <taxon>Bacteroidota</taxon>
        <taxon>Chitinophagia</taxon>
        <taxon>Chitinophagales</taxon>
        <taxon>Chitinophagaceae</taxon>
        <taxon>Chitinophaga</taxon>
    </lineage>
</organism>
<name>A0A847SI68_9BACT</name>
<keyword evidence="2" id="KW-0378">Hydrolase</keyword>
<dbReference type="EMBL" id="JABAHZ010000006">
    <property type="protein sequence ID" value="NLR81531.1"/>
    <property type="molecule type" value="Genomic_DNA"/>
</dbReference>
<dbReference type="GO" id="GO:0008270">
    <property type="term" value="F:zinc ion binding"/>
    <property type="evidence" value="ECO:0007669"/>
    <property type="project" value="InterPro"/>
</dbReference>
<dbReference type="RefSeq" id="WP_168741160.1">
    <property type="nucleotide sequence ID" value="NZ_JABAHZ010000006.1"/>
</dbReference>
<dbReference type="GO" id="GO:0070290">
    <property type="term" value="F:N-acylphosphatidylethanolamine-specific phospholipase D activity"/>
    <property type="evidence" value="ECO:0007669"/>
    <property type="project" value="InterPro"/>
</dbReference>
<dbReference type="PANTHER" id="PTHR15032:SF4">
    <property type="entry name" value="N-ACYL-PHOSPHATIDYLETHANOLAMINE-HYDROLYZING PHOSPHOLIPASE D"/>
    <property type="match status" value="1"/>
</dbReference>
<sequence>MPQKLASIKDRIRLSPQFKQGAFQNFSPTPMKPDDVTYYQMLRETFQRPADVRPPMPLPSVKNNLKTLYSEKPVIVWFGHSSYLVHVKGFNILVDPVFSGSASPMSFMIKAFPGADAYTPADMPEIDLMIITHNHYDHLDKKTLAQLKPHTKMIYTALGVGRDLQSCLVKDNNIHELDWWESGEVAPGVMLTSTPARHFSGRGLKRGGSLWSSFVLQIYGYQLFIGGDSGYDSHFKAIGDKYGPFDLVILECGQYNDNWPFIHMKPEETVQAAIDLKGKVLLPVHWAKFALANHPWNESAKRVTASAAARGMKITTPKIGQPVVVGESYPDEPWFLLTPQNSASL</sequence>
<dbReference type="AlphaFoldDB" id="A0A847SI68"/>
<dbReference type="Gene3D" id="3.60.15.10">
    <property type="entry name" value="Ribonuclease Z/Hydroxyacylglutathione hydrolase-like"/>
    <property type="match status" value="1"/>
</dbReference>
<reference evidence="2 3" key="1">
    <citation type="submission" date="2020-04" db="EMBL/GenBank/DDBJ databases">
        <authorList>
            <person name="Yin C."/>
        </authorList>
    </citation>
    <scope>NUCLEOTIDE SEQUENCE [LARGE SCALE GENOMIC DNA]</scope>
    <source>
        <strain evidence="2 3">Ak56</strain>
    </source>
</reference>
<comment type="caution">
    <text evidence="2">The sequence shown here is derived from an EMBL/GenBank/DDBJ whole genome shotgun (WGS) entry which is preliminary data.</text>
</comment>
<dbReference type="InterPro" id="IPR024884">
    <property type="entry name" value="NAPE-PLD"/>
</dbReference>
<dbReference type="InterPro" id="IPR036866">
    <property type="entry name" value="RibonucZ/Hydroxyglut_hydro"/>
</dbReference>
<dbReference type="SUPFAM" id="SSF56281">
    <property type="entry name" value="Metallo-hydrolase/oxidoreductase"/>
    <property type="match status" value="1"/>
</dbReference>
<dbReference type="Pfam" id="PF12706">
    <property type="entry name" value="Lactamase_B_2"/>
    <property type="match status" value="1"/>
</dbReference>
<evidence type="ECO:0000313" key="2">
    <source>
        <dbReference type="EMBL" id="NLR81531.1"/>
    </source>
</evidence>
<proteinExistence type="predicted"/>
<dbReference type="PIRSF" id="PIRSF038896">
    <property type="entry name" value="NAPE-PLD"/>
    <property type="match status" value="1"/>
</dbReference>
<dbReference type="PANTHER" id="PTHR15032">
    <property type="entry name" value="N-ACYL-PHOSPHATIDYLETHANOLAMINE-HYDROLYZING PHOSPHOLIPASE D"/>
    <property type="match status" value="1"/>
</dbReference>
<gene>
    <name evidence="2" type="ORF">HGH91_23085</name>
</gene>
<accession>A0A847SI68</accession>
<dbReference type="Proteomes" id="UP000552864">
    <property type="component" value="Unassembled WGS sequence"/>
</dbReference>
<protein>
    <submittedName>
        <fullName evidence="2">MBL fold metallo-hydrolase</fullName>
    </submittedName>
</protein>
<dbReference type="InterPro" id="IPR001279">
    <property type="entry name" value="Metallo-B-lactamas"/>
</dbReference>
<dbReference type="GO" id="GO:0005737">
    <property type="term" value="C:cytoplasm"/>
    <property type="evidence" value="ECO:0007669"/>
    <property type="project" value="TreeGrafter"/>
</dbReference>
<evidence type="ECO:0000313" key="3">
    <source>
        <dbReference type="Proteomes" id="UP000552864"/>
    </source>
</evidence>
<keyword evidence="3" id="KW-1185">Reference proteome</keyword>
<feature type="domain" description="Metallo-beta-lactamase" evidence="1">
    <location>
        <begin position="91"/>
        <end position="286"/>
    </location>
</feature>